<dbReference type="InterPro" id="IPR023393">
    <property type="entry name" value="START-like_dom_sf"/>
</dbReference>
<evidence type="ECO:0000259" key="2">
    <source>
        <dbReference type="Pfam" id="PF08327"/>
    </source>
</evidence>
<name>A0A090GTM1_MESPL</name>
<dbReference type="EMBL" id="CCNE01000010">
    <property type="protein sequence ID" value="CDX53590.1"/>
    <property type="molecule type" value="Genomic_DNA"/>
</dbReference>
<proteinExistence type="inferred from homology"/>
<reference evidence="3 4" key="1">
    <citation type="submission" date="2014-08" db="EMBL/GenBank/DDBJ databases">
        <authorList>
            <person name="Moulin Lionel"/>
        </authorList>
    </citation>
    <scope>NUCLEOTIDE SEQUENCE [LARGE SCALE GENOMIC DNA]</scope>
</reference>
<comment type="similarity">
    <text evidence="1">Belongs to the AHA1 family.</text>
</comment>
<feature type="domain" description="Activator of Hsp90 ATPase homologue 1/2-like C-terminal" evidence="2">
    <location>
        <begin position="30"/>
        <end position="142"/>
    </location>
</feature>
<evidence type="ECO:0000256" key="1">
    <source>
        <dbReference type="ARBA" id="ARBA00006817"/>
    </source>
</evidence>
<organism evidence="3 4">
    <name type="scientific">Mesorhizobium plurifarium</name>
    <dbReference type="NCBI Taxonomy" id="69974"/>
    <lineage>
        <taxon>Bacteria</taxon>
        <taxon>Pseudomonadati</taxon>
        <taxon>Pseudomonadota</taxon>
        <taxon>Alphaproteobacteria</taxon>
        <taxon>Hyphomicrobiales</taxon>
        <taxon>Phyllobacteriaceae</taxon>
        <taxon>Mesorhizobium</taxon>
    </lineage>
</organism>
<accession>A0A090GTM1</accession>
<evidence type="ECO:0000313" key="3">
    <source>
        <dbReference type="EMBL" id="CDX53590.1"/>
    </source>
</evidence>
<dbReference type="Gene3D" id="3.30.530.20">
    <property type="match status" value="1"/>
</dbReference>
<dbReference type="InterPro" id="IPR013538">
    <property type="entry name" value="ASHA1/2-like_C"/>
</dbReference>
<dbReference type="CDD" id="cd08899">
    <property type="entry name" value="SRPBCC_CalC_Aha1-like_6"/>
    <property type="match status" value="1"/>
</dbReference>
<protein>
    <submittedName>
        <fullName evidence="3">Activator of Hsp90 ATPase 1 family protein</fullName>
    </submittedName>
</protein>
<dbReference type="AlphaFoldDB" id="A0A090GTM1"/>
<sequence length="166" mass="18586">MQDDPIQPGQIRRLAGGFEGCLERWMGHKQETVWRMLTEPPQFLQWLAPGSIELRKGGQVHIDFGDSGVAIDSTVLAFDPPRLLAYSWSSGDQPNRPLRWELDTIDRGTALTLTVQLPAGEDIAKACAGFEAHLDMLAAALEGVPIRFPFDRYRAARRAYQELLPE</sequence>
<dbReference type="Pfam" id="PF08327">
    <property type="entry name" value="AHSA1"/>
    <property type="match status" value="1"/>
</dbReference>
<gene>
    <name evidence="3" type="ORF">MPL3365_180211</name>
</gene>
<evidence type="ECO:0000313" key="4">
    <source>
        <dbReference type="Proteomes" id="UP000046122"/>
    </source>
</evidence>
<dbReference type="SUPFAM" id="SSF55961">
    <property type="entry name" value="Bet v1-like"/>
    <property type="match status" value="1"/>
</dbReference>
<dbReference type="Proteomes" id="UP000046122">
    <property type="component" value="Unassembled WGS sequence"/>
</dbReference>